<dbReference type="GO" id="GO:0035336">
    <property type="term" value="P:long-chain fatty-acyl-CoA metabolic process"/>
    <property type="evidence" value="ECO:0007669"/>
    <property type="project" value="TreeGrafter"/>
</dbReference>
<accession>A0AAQ3XA31</accession>
<keyword evidence="1" id="KW-0443">Lipid metabolism</keyword>
<evidence type="ECO:0000256" key="1">
    <source>
        <dbReference type="RuleBase" id="RU363097"/>
    </source>
</evidence>
<evidence type="ECO:0000313" key="4">
    <source>
        <dbReference type="Proteomes" id="UP001341281"/>
    </source>
</evidence>
<dbReference type="SUPFAM" id="SSF51735">
    <property type="entry name" value="NAD(P)-binding Rossmann-fold domains"/>
    <property type="match status" value="1"/>
</dbReference>
<comment type="function">
    <text evidence="1">Catalyzes the reduction of fatty acyl-CoA to fatty alcohols.</text>
</comment>
<reference evidence="3 4" key="1">
    <citation type="submission" date="2024-02" db="EMBL/GenBank/DDBJ databases">
        <title>High-quality chromosome-scale genome assembly of Pensacola bahiagrass (Paspalum notatum Flugge var. saurae).</title>
        <authorList>
            <person name="Vega J.M."/>
            <person name="Podio M."/>
            <person name="Orjuela J."/>
            <person name="Siena L.A."/>
            <person name="Pessino S.C."/>
            <person name="Combes M.C."/>
            <person name="Mariac C."/>
            <person name="Albertini E."/>
            <person name="Pupilli F."/>
            <person name="Ortiz J.P.A."/>
            <person name="Leblanc O."/>
        </authorList>
    </citation>
    <scope>NUCLEOTIDE SEQUENCE [LARGE SCALE GENOMIC DNA]</scope>
    <source>
        <strain evidence="3">R1</strain>
        <tissue evidence="3">Leaf</tissue>
    </source>
</reference>
<dbReference type="InterPro" id="IPR026055">
    <property type="entry name" value="FAR"/>
</dbReference>
<dbReference type="GO" id="GO:0102965">
    <property type="term" value="F:alcohol-forming long-chain fatty acyl-CoA reductase activity"/>
    <property type="evidence" value="ECO:0007669"/>
    <property type="project" value="UniProtKB-EC"/>
</dbReference>
<feature type="domain" description="Thioester reductase (TE)" evidence="2">
    <location>
        <begin position="18"/>
        <end position="321"/>
    </location>
</feature>
<dbReference type="Gene3D" id="3.40.50.720">
    <property type="entry name" value="NAD(P)-binding Rossmann-like Domain"/>
    <property type="match status" value="1"/>
</dbReference>
<evidence type="ECO:0000259" key="2">
    <source>
        <dbReference type="Pfam" id="PF07993"/>
    </source>
</evidence>
<comment type="catalytic activity">
    <reaction evidence="1">
        <text>a long-chain fatty acyl-CoA + 2 NADPH + 2 H(+) = a long-chain primary fatty alcohol + 2 NADP(+) + CoA</text>
        <dbReference type="Rhea" id="RHEA:52716"/>
        <dbReference type="ChEBI" id="CHEBI:15378"/>
        <dbReference type="ChEBI" id="CHEBI:57287"/>
        <dbReference type="ChEBI" id="CHEBI:57783"/>
        <dbReference type="ChEBI" id="CHEBI:58349"/>
        <dbReference type="ChEBI" id="CHEBI:77396"/>
        <dbReference type="ChEBI" id="CHEBI:83139"/>
        <dbReference type="EC" id="1.2.1.84"/>
    </reaction>
</comment>
<evidence type="ECO:0000313" key="3">
    <source>
        <dbReference type="EMBL" id="WVZ91318.1"/>
    </source>
</evidence>
<dbReference type="InterPro" id="IPR013120">
    <property type="entry name" value="FAR_NAD-bd"/>
</dbReference>
<keyword evidence="1" id="KW-0521">NADP</keyword>
<keyword evidence="4" id="KW-1185">Reference proteome</keyword>
<dbReference type="CDD" id="cd05236">
    <property type="entry name" value="FAR-N_SDR_e"/>
    <property type="match status" value="1"/>
</dbReference>
<dbReference type="EC" id="1.2.1.84" evidence="1"/>
<comment type="similarity">
    <text evidence="1">Belongs to the fatty acyl-CoA reductase family.</text>
</comment>
<keyword evidence="1" id="KW-0560">Oxidoreductase</keyword>
<dbReference type="InterPro" id="IPR036291">
    <property type="entry name" value="NAD(P)-bd_dom_sf"/>
</dbReference>
<dbReference type="Pfam" id="PF07993">
    <property type="entry name" value="NAD_binding_4"/>
    <property type="match status" value="1"/>
</dbReference>
<name>A0AAQ3XA31_PASNO</name>
<dbReference type="EMBL" id="CP144752">
    <property type="protein sequence ID" value="WVZ91318.1"/>
    <property type="molecule type" value="Genomic_DNA"/>
</dbReference>
<dbReference type="GO" id="GO:0080019">
    <property type="term" value="F:alcohol-forming very long-chain fatty acyl-CoA reductase activity"/>
    <property type="evidence" value="ECO:0007669"/>
    <property type="project" value="InterPro"/>
</dbReference>
<proteinExistence type="inferred from homology"/>
<gene>
    <name evidence="3" type="ORF">U9M48_037506</name>
</gene>
<keyword evidence="1" id="KW-0444">Lipid biosynthesis</keyword>
<dbReference type="PANTHER" id="PTHR11011:SF75">
    <property type="entry name" value="FATTY ACYL-COA REDUCTASE"/>
    <property type="match status" value="1"/>
</dbReference>
<dbReference type="GO" id="GO:0010345">
    <property type="term" value="P:suberin biosynthetic process"/>
    <property type="evidence" value="ECO:0007669"/>
    <property type="project" value="TreeGrafter"/>
</dbReference>
<protein>
    <recommendedName>
        <fullName evidence="1">Fatty acyl-CoA reductase</fullName>
        <ecNumber evidence="1">1.2.1.84</ecNumber>
    </recommendedName>
</protein>
<dbReference type="AlphaFoldDB" id="A0AAQ3XA31"/>
<sequence>MEEAFTVAGCFTNRTILVTGSTGFFGKLMVEKILRVQPDVKRIYLLVRAADDAGAEQRVLDEVVGKELFDVLREKHGDDFHSFIKEKICPIAGDIIHENLGLESTRIRSLFQEIDIIINGAATTNFYERYDVALASNTFGTAHVCHFARKCVKLKMLLHISTAYVTGEKDGLLLEQPLQMGQTLKKDCYLDIEAELELANEVKGKLVTTSCSGTINNSKQLEKKAMKELGFKRAKCFGWPNTYVFTKAMGEMLLGSLRGDLPVVIVRPSIITSTFEDPFPGWIEGIRTIDAVIAAYCEQNLSYFIGKGILDAIPGDMVVNAAMVAMATHYGDAGTQVLYHVTSALQNPLSCHLCVESMYSYMLINPRVRDEERTIQHKMLLLFSRYAYFYAYMILLYKIPLQMLYLLNILLGGFFSEYHNKVNRSFNYLMLTASFDDTNFRRLWRTMSARHGDGYLFNFDPNCFSWRLYLVNTHIPAVLKESQKKKEGRA</sequence>
<organism evidence="3 4">
    <name type="scientific">Paspalum notatum var. saurae</name>
    <dbReference type="NCBI Taxonomy" id="547442"/>
    <lineage>
        <taxon>Eukaryota</taxon>
        <taxon>Viridiplantae</taxon>
        <taxon>Streptophyta</taxon>
        <taxon>Embryophyta</taxon>
        <taxon>Tracheophyta</taxon>
        <taxon>Spermatophyta</taxon>
        <taxon>Magnoliopsida</taxon>
        <taxon>Liliopsida</taxon>
        <taxon>Poales</taxon>
        <taxon>Poaceae</taxon>
        <taxon>PACMAD clade</taxon>
        <taxon>Panicoideae</taxon>
        <taxon>Andropogonodae</taxon>
        <taxon>Paspaleae</taxon>
        <taxon>Paspalinae</taxon>
        <taxon>Paspalum</taxon>
    </lineage>
</organism>
<dbReference type="Proteomes" id="UP001341281">
    <property type="component" value="Chromosome 08"/>
</dbReference>
<dbReference type="PANTHER" id="PTHR11011">
    <property type="entry name" value="MALE STERILITY PROTEIN 2-RELATED"/>
    <property type="match status" value="1"/>
</dbReference>